<reference evidence="20" key="1">
    <citation type="journal article" date="2017" name="J. ISSAAS">
        <title>Comparative analysis of the genomes of Stylophora pistillata and Acropora digitifera provides evidence for extensive differences between species of corals.</title>
        <authorList>
            <person name="Voolstra C.R."/>
            <person name="Li Y."/>
            <person name="Liew Y.J."/>
            <person name="Baumgarten S."/>
            <person name="Zoccola D."/>
            <person name="Flot J.-F."/>
            <person name="Tambutte S."/>
            <person name="Allemand D."/>
            <person name="Aranda M."/>
        </authorList>
    </citation>
    <scope>NUCLEOTIDE SEQUENCE</scope>
    <source>
        <strain evidence="20">CSM Monaco</strain>
        <tissue evidence="20">Whole animal</tissue>
    </source>
</reference>
<evidence type="ECO:0000259" key="15">
    <source>
        <dbReference type="Pfam" id="PF00133"/>
    </source>
</evidence>
<evidence type="ECO:0000313" key="20">
    <source>
        <dbReference type="EMBL" id="PFX11456.1"/>
    </source>
</evidence>
<evidence type="ECO:0000256" key="9">
    <source>
        <dbReference type="ARBA" id="ARBA00022840"/>
    </source>
</evidence>
<dbReference type="Pfam" id="PF13609">
    <property type="entry name" value="Porin_4"/>
    <property type="match status" value="1"/>
</dbReference>
<evidence type="ECO:0000259" key="19">
    <source>
        <dbReference type="Pfam" id="PF13609"/>
    </source>
</evidence>
<evidence type="ECO:0000256" key="5">
    <source>
        <dbReference type="ARBA" id="ARBA00022490"/>
    </source>
</evidence>
<dbReference type="Pfam" id="PF00133">
    <property type="entry name" value="tRNA-synt_1"/>
    <property type="match status" value="2"/>
</dbReference>
<dbReference type="GO" id="GO:0005829">
    <property type="term" value="C:cytosol"/>
    <property type="evidence" value="ECO:0007669"/>
    <property type="project" value="TreeGrafter"/>
</dbReference>
<evidence type="ECO:0000256" key="2">
    <source>
        <dbReference type="ARBA" id="ARBA00005594"/>
    </source>
</evidence>
<dbReference type="SUPFAM" id="SSF47323">
    <property type="entry name" value="Anticodon-binding domain of a subclass of class I aminoacyl-tRNA synthetases"/>
    <property type="match status" value="1"/>
</dbReference>
<dbReference type="InterPro" id="IPR025709">
    <property type="entry name" value="Leu_tRNA-synth_edit"/>
</dbReference>
<dbReference type="EC" id="6.1.1.4" evidence="3"/>
<evidence type="ECO:0000256" key="10">
    <source>
        <dbReference type="ARBA" id="ARBA00022917"/>
    </source>
</evidence>
<evidence type="ECO:0000256" key="14">
    <source>
        <dbReference type="RuleBase" id="RU363035"/>
    </source>
</evidence>
<dbReference type="InterPro" id="IPR002300">
    <property type="entry name" value="aa-tRNA-synth_Ia"/>
</dbReference>
<accession>A0A2B4R2S6</accession>
<keyword evidence="7 14" id="KW-0547">Nucleotide-binding</keyword>
<organism evidence="20">
    <name type="scientific">Stylophora pistillata</name>
    <name type="common">Smooth cauliflower coral</name>
    <dbReference type="NCBI Taxonomy" id="50429"/>
    <lineage>
        <taxon>Eukaryota</taxon>
        <taxon>Metazoa</taxon>
        <taxon>Cnidaria</taxon>
        <taxon>Anthozoa</taxon>
        <taxon>Hexacorallia</taxon>
        <taxon>Scleractinia</taxon>
        <taxon>Astrocoeniina</taxon>
        <taxon>Pocilloporidae</taxon>
        <taxon>Stylophora</taxon>
    </lineage>
</organism>
<comment type="similarity">
    <text evidence="2 14">Belongs to the class-I aminoacyl-tRNA synthetase family.</text>
</comment>
<keyword evidence="6 14" id="KW-0436">Ligase</keyword>
<dbReference type="InterPro" id="IPR009008">
    <property type="entry name" value="Val/Leu/Ile-tRNA-synth_edit"/>
</dbReference>
<dbReference type="NCBIfam" id="TIGR00396">
    <property type="entry name" value="leuS_bact"/>
    <property type="match status" value="1"/>
</dbReference>
<dbReference type="CDD" id="cd07958">
    <property type="entry name" value="Anticodon_Ia_Leu_BEm"/>
    <property type="match status" value="1"/>
</dbReference>
<evidence type="ECO:0000256" key="11">
    <source>
        <dbReference type="ARBA" id="ARBA00023146"/>
    </source>
</evidence>
<dbReference type="FunFam" id="3.40.50.620:FF:000003">
    <property type="entry name" value="Leucine--tRNA ligase"/>
    <property type="match status" value="1"/>
</dbReference>
<dbReference type="SUPFAM" id="SSF50677">
    <property type="entry name" value="ValRS/IleRS/LeuRS editing domain"/>
    <property type="match status" value="1"/>
</dbReference>
<dbReference type="FunFam" id="3.40.50.620:FF:000051">
    <property type="entry name" value="Leucine--tRNA ligase"/>
    <property type="match status" value="1"/>
</dbReference>
<dbReference type="Pfam" id="PF08264">
    <property type="entry name" value="Anticodon_1"/>
    <property type="match status" value="1"/>
</dbReference>
<dbReference type="CDD" id="cd00812">
    <property type="entry name" value="LeuRS_core"/>
    <property type="match status" value="1"/>
</dbReference>
<keyword evidence="8" id="KW-1000">Mitochondrion outer membrane</keyword>
<keyword evidence="4" id="KW-0812">Transmembrane</keyword>
<keyword evidence="9 14" id="KW-0067">ATP-binding</keyword>
<sequence>MKDAVKAVYLTPRIEGFQLGVGFTPNGQQDGGNALKTSTNESAKKPFDQSNWTGLLSYKNAFDNGVSLALSLSGVVGQSKAVRVSTGKFFNIVENSASWAVGGQLGYAGWEFGAQYIDNGKSHVNKTHLRDAKGGTAVSVALGYSFGAHKIAAGYYHSDKKLGALNATGEALAPAIAGGAGTDLGKARTNIYSLTYDFKVAPGLGLFAEANYFNMKNKDVAAEFQDAYKGLNDKALDGVKSNRDWYEAPETLGERLKADVRILSRDLRADGAHWEKENAFKTKQDPSKPKYYVLEMFPYPSGRLHMGHVRNYTLGDVVARFKKSQGYNVLHPMGWDSFGLPAENAAIERGSHPAEWTRSNIKTLKEQFKTVGFSYDWNREISSCEVDYYGKEQSLFLDFLENGLVYRKESYVNWDPLENTVLANEQVVDGKGWRSGAIVERRKLNQWFLKISEYADELLEGLESLDQWPEKVRLMQTNWIGRSEGMRLFFKVENSPETIDVFTTRHDTLFGASFCALAPNHPFSEKLSENNPDLQKFIKECAKLGTSEEALEKAEKKGFDTGLKVENPLVKGQKVPLYVANFVLMDYGTGAVFGCPAHDQRDLDFARKYNLTVTPVVSKPDGSIPEIDTLAYTEDGHIVNSDFLDGLSVSKAKEEVANRLEKEGLGSRQITYRLRDWGVSRQRYWGCPIPIIHCPDCGVVPVPKDQLPVQLPEDVTFDKPGNPLDHHPTWKQTTCPKCQTPATRETDTLDTFFESSWYFARFCSPQSDQPFDKEAANYWLPVDQYIGGIEHAVLHLLYSRFFTRALKKCGHLDVEEPFNALMTQGMVCHETYANKEGGWLYPDEVQKKNGQWIEQSCDEPVTVGHSEKMSKSKKNIVSPEDIIQEDGADTARLFMISDSPPDRNLEWTDSGVQGAWRYLSKVWRLVVEDILPLLKNDNMPKQEETQNVSPLQQTIHRTIRDATYHIEKFRFNRYVADLRILTNALTENLQKSSVSPLYLKEGVKTLVLLLNPIAPHLSEELWEQIGEKISLQEVPWPSFDPKLIQEEEMTLAVQVNGKLKGTLKLPLQTEQKEIESQALSLPTVQKALENKQVRRLIVVPKRIVNVVA</sequence>
<dbReference type="PANTHER" id="PTHR43740">
    <property type="entry name" value="LEUCYL-TRNA SYNTHETASE"/>
    <property type="match status" value="1"/>
</dbReference>
<proteinExistence type="inferred from homology"/>
<comment type="catalytic activity">
    <reaction evidence="13">
        <text>tRNA(Leu) + L-leucine + ATP = L-leucyl-tRNA(Leu) + AMP + diphosphate</text>
        <dbReference type="Rhea" id="RHEA:11688"/>
        <dbReference type="Rhea" id="RHEA-COMP:9613"/>
        <dbReference type="Rhea" id="RHEA-COMP:9622"/>
        <dbReference type="ChEBI" id="CHEBI:30616"/>
        <dbReference type="ChEBI" id="CHEBI:33019"/>
        <dbReference type="ChEBI" id="CHEBI:57427"/>
        <dbReference type="ChEBI" id="CHEBI:78442"/>
        <dbReference type="ChEBI" id="CHEBI:78494"/>
        <dbReference type="ChEBI" id="CHEBI:456215"/>
        <dbReference type="EC" id="6.1.1.4"/>
    </reaction>
</comment>
<evidence type="ECO:0000256" key="7">
    <source>
        <dbReference type="ARBA" id="ARBA00022741"/>
    </source>
</evidence>
<evidence type="ECO:0000259" key="16">
    <source>
        <dbReference type="Pfam" id="PF08264"/>
    </source>
</evidence>
<gene>
    <name evidence="20" type="primary">leuS</name>
    <name evidence="20" type="ORF">AWC38_SpisGene24807</name>
</gene>
<evidence type="ECO:0000259" key="17">
    <source>
        <dbReference type="Pfam" id="PF09334"/>
    </source>
</evidence>
<evidence type="ECO:0000256" key="1">
    <source>
        <dbReference type="ARBA" id="ARBA00004294"/>
    </source>
</evidence>
<evidence type="ECO:0000256" key="3">
    <source>
        <dbReference type="ARBA" id="ARBA00013164"/>
    </source>
</evidence>
<dbReference type="HAMAP" id="MF_00049_B">
    <property type="entry name" value="Leu_tRNA_synth_B"/>
    <property type="match status" value="1"/>
</dbReference>
<dbReference type="PANTHER" id="PTHR43740:SF2">
    <property type="entry name" value="LEUCINE--TRNA LIGASE, MITOCHONDRIAL"/>
    <property type="match status" value="1"/>
</dbReference>
<dbReference type="GO" id="GO:0006429">
    <property type="term" value="P:leucyl-tRNA aminoacylation"/>
    <property type="evidence" value="ECO:0007669"/>
    <property type="project" value="InterPro"/>
</dbReference>
<keyword evidence="11 14" id="KW-0030">Aminoacyl-tRNA synthetase</keyword>
<dbReference type="PRINTS" id="PR00985">
    <property type="entry name" value="TRNASYNTHLEU"/>
</dbReference>
<comment type="caution">
    <text evidence="20">The sequence shown here is derived from an EMBL/GenBank/DDBJ whole genome shotgun (WGS) entry which is preliminary data.</text>
</comment>
<evidence type="ECO:0000259" key="18">
    <source>
        <dbReference type="Pfam" id="PF13603"/>
    </source>
</evidence>
<dbReference type="AlphaFoldDB" id="A0A2B4R2S6"/>
<protein>
    <recommendedName>
        <fullName evidence="3">leucine--tRNA ligase</fullName>
        <ecNumber evidence="3">6.1.1.4</ecNumber>
    </recommendedName>
    <alternativeName>
        <fullName evidence="12">Leucyl-tRNA synthetase</fullName>
    </alternativeName>
</protein>
<dbReference type="InterPro" id="IPR002302">
    <property type="entry name" value="Leu-tRNA-ligase"/>
</dbReference>
<dbReference type="GO" id="GO:0005741">
    <property type="term" value="C:mitochondrial outer membrane"/>
    <property type="evidence" value="ECO:0007669"/>
    <property type="project" value="UniProtKB-SubCell"/>
</dbReference>
<dbReference type="Pfam" id="PF09334">
    <property type="entry name" value="tRNA-synt_1g"/>
    <property type="match status" value="1"/>
</dbReference>
<dbReference type="GO" id="GO:0005524">
    <property type="term" value="F:ATP binding"/>
    <property type="evidence" value="ECO:0007669"/>
    <property type="project" value="UniProtKB-KW"/>
</dbReference>
<dbReference type="PROSITE" id="PS00178">
    <property type="entry name" value="AA_TRNA_LIGASE_I"/>
    <property type="match status" value="1"/>
</dbReference>
<evidence type="ECO:0000256" key="8">
    <source>
        <dbReference type="ARBA" id="ARBA00022787"/>
    </source>
</evidence>
<evidence type="ECO:0000256" key="6">
    <source>
        <dbReference type="ARBA" id="ARBA00022598"/>
    </source>
</evidence>
<name>A0A2B4R2S6_STYPI</name>
<feature type="domain" description="Aminoacyl-tRNA synthetase class Ia" evidence="15">
    <location>
        <begin position="865"/>
        <end position="907"/>
    </location>
</feature>
<dbReference type="SUPFAM" id="SSF52374">
    <property type="entry name" value="Nucleotidylyl transferase"/>
    <property type="match status" value="1"/>
</dbReference>
<keyword evidence="4" id="KW-0472">Membrane</keyword>
<feature type="domain" description="Methionyl/Valyl/Leucyl/Isoleucyl-tRNA synthetase anticodon-binding" evidence="16">
    <location>
        <begin position="954"/>
        <end position="1072"/>
    </location>
</feature>
<keyword evidence="5" id="KW-0963">Cytoplasm</keyword>
<dbReference type="Gene3D" id="1.10.730.10">
    <property type="entry name" value="Isoleucyl-tRNA Synthetase, Domain 1"/>
    <property type="match status" value="1"/>
</dbReference>
<dbReference type="GO" id="GO:0004823">
    <property type="term" value="F:leucine-tRNA ligase activity"/>
    <property type="evidence" value="ECO:0007669"/>
    <property type="project" value="UniProtKB-EC"/>
</dbReference>
<evidence type="ECO:0000256" key="13">
    <source>
        <dbReference type="ARBA" id="ARBA00047469"/>
    </source>
</evidence>
<dbReference type="InterPro" id="IPR033900">
    <property type="entry name" value="Gram_neg_porin_domain"/>
</dbReference>
<dbReference type="STRING" id="50429.A0A2B4R2S6"/>
<dbReference type="InterPro" id="IPR015413">
    <property type="entry name" value="Methionyl/Leucyl_tRNA_Synth"/>
</dbReference>
<dbReference type="InterPro" id="IPR023614">
    <property type="entry name" value="Porin_dom_sf"/>
</dbReference>
<keyword evidence="4" id="KW-1134">Transmembrane beta strand</keyword>
<keyword evidence="10 14" id="KW-0648">Protein biosynthesis</keyword>
<keyword evidence="8" id="KW-0496">Mitochondrion</keyword>
<dbReference type="InterPro" id="IPR014729">
    <property type="entry name" value="Rossmann-like_a/b/a_fold"/>
</dbReference>
<dbReference type="Pfam" id="PF13603">
    <property type="entry name" value="tRNA-synt_1_2"/>
    <property type="match status" value="1"/>
</dbReference>
<evidence type="ECO:0000256" key="12">
    <source>
        <dbReference type="ARBA" id="ARBA00030520"/>
    </source>
</evidence>
<dbReference type="InterPro" id="IPR013155">
    <property type="entry name" value="M/V/L/I-tRNA-synth_anticd-bd"/>
</dbReference>
<dbReference type="GO" id="GO:0015288">
    <property type="term" value="F:porin activity"/>
    <property type="evidence" value="ECO:0007669"/>
    <property type="project" value="InterPro"/>
</dbReference>
<dbReference type="FunFam" id="1.10.730.10:FF:000002">
    <property type="entry name" value="Leucine--tRNA ligase"/>
    <property type="match status" value="1"/>
</dbReference>
<feature type="domain" description="Aminoacyl-tRNA synthetase class Ia" evidence="15">
    <location>
        <begin position="674"/>
        <end position="830"/>
    </location>
</feature>
<feature type="domain" description="Methionyl/Leucyl tRNA synthetase" evidence="17">
    <location>
        <begin position="293"/>
        <end position="427"/>
    </location>
</feature>
<dbReference type="EMBL" id="LSMT01002473">
    <property type="protein sequence ID" value="PFX11456.1"/>
    <property type="molecule type" value="Genomic_DNA"/>
</dbReference>
<feature type="domain" description="Porin" evidence="19">
    <location>
        <begin position="3"/>
        <end position="217"/>
    </location>
</feature>
<feature type="domain" description="Leucyl-tRNA synthetase editing" evidence="18">
    <location>
        <begin position="478"/>
        <end position="661"/>
    </location>
</feature>
<dbReference type="Gene3D" id="2.40.160.10">
    <property type="entry name" value="Porin"/>
    <property type="match status" value="1"/>
</dbReference>
<dbReference type="SUPFAM" id="SSF56935">
    <property type="entry name" value="Porins"/>
    <property type="match status" value="1"/>
</dbReference>
<dbReference type="InterPro" id="IPR001412">
    <property type="entry name" value="aa-tRNA-synth_I_CS"/>
</dbReference>
<dbReference type="InterPro" id="IPR009080">
    <property type="entry name" value="tRNAsynth_Ia_anticodon-bd"/>
</dbReference>
<evidence type="ECO:0000256" key="4">
    <source>
        <dbReference type="ARBA" id="ARBA00022452"/>
    </source>
</evidence>
<dbReference type="GO" id="GO:0002161">
    <property type="term" value="F:aminoacyl-tRNA deacylase activity"/>
    <property type="evidence" value="ECO:0007669"/>
    <property type="project" value="InterPro"/>
</dbReference>
<dbReference type="Gene3D" id="3.40.50.620">
    <property type="entry name" value="HUPs"/>
    <property type="match status" value="2"/>
</dbReference>
<comment type="subcellular location">
    <subcellularLocation>
        <location evidence="1">Mitochondrion outer membrane</location>
    </subcellularLocation>
</comment>